<dbReference type="Gene3D" id="3.40.50.720">
    <property type="entry name" value="NAD(P)-binding Rossmann-like Domain"/>
    <property type="match status" value="1"/>
</dbReference>
<dbReference type="KEGG" id="rry:C1O28_14195"/>
<dbReference type="Pfam" id="PF01370">
    <property type="entry name" value="Epimerase"/>
    <property type="match status" value="1"/>
</dbReference>
<evidence type="ECO:0000313" key="2">
    <source>
        <dbReference type="EMBL" id="PPF13808.1"/>
    </source>
</evidence>
<evidence type="ECO:0000259" key="1">
    <source>
        <dbReference type="Pfam" id="PF01370"/>
    </source>
</evidence>
<dbReference type="EMBL" id="PSVT01000045">
    <property type="protein sequence ID" value="PPH73120.1"/>
    <property type="molecule type" value="Genomic_DNA"/>
</dbReference>
<dbReference type="InterPro" id="IPR036291">
    <property type="entry name" value="NAD(P)-bd_dom_sf"/>
</dbReference>
<dbReference type="Proteomes" id="UP000237881">
    <property type="component" value="Unassembled WGS sequence"/>
</dbReference>
<evidence type="ECO:0000313" key="4">
    <source>
        <dbReference type="Proteomes" id="UP000237881"/>
    </source>
</evidence>
<proteinExistence type="predicted"/>
<dbReference type="InterPro" id="IPR001509">
    <property type="entry name" value="Epimerase_deHydtase"/>
</dbReference>
<keyword evidence="5" id="KW-1185">Reference proteome</keyword>
<gene>
    <name evidence="2" type="ORF">C5C04_08985</name>
    <name evidence="3" type="ORF">C5C40_14120</name>
</gene>
<dbReference type="RefSeq" id="WP_097166835.1">
    <property type="nucleotide sequence ID" value="NZ_CP028129.1"/>
</dbReference>
<sequence>MRTLILGGTGWLGGHLAAEALRLGHEVTCLARGAAVPPGAVLVQADRDREDALTAVSGSAWDAVIDVSSTPLHVRRAVREVRCGVYMFVSTTSVYAVNSVIGATEDAELLAPSDDPASYGAAKVACEQAVLAGAAPALIARAGLIGGPGDPTGRSSYWPWRFAHPAVPGSVLVPDAPGLLTSVLDVRDLARWLVSSAEAEVAGVMNVCGAPVPLGEHLAVARGGSSAVPVAVAEEWLLARGVGQWSGPGSLPLWIADPEWRGFSARSTGLAEAAGLERRPLAETLRAAVHEPGRRAGLSNERERDLLAAWKPGDSRRSACGC</sequence>
<evidence type="ECO:0000313" key="3">
    <source>
        <dbReference type="EMBL" id="PPH73120.1"/>
    </source>
</evidence>
<feature type="domain" description="NAD-dependent epimerase/dehydratase" evidence="1">
    <location>
        <begin position="4"/>
        <end position="68"/>
    </location>
</feature>
<protein>
    <submittedName>
        <fullName evidence="2">Oxidoreductase</fullName>
    </submittedName>
</protein>
<reference evidence="4 5" key="1">
    <citation type="submission" date="2018-02" db="EMBL/GenBank/DDBJ databases">
        <title>Bacteriophage NCPPB3778 and a type I-E CRISPR drive the evolution of the US Biological Select Agent, Rathayibacter toxicus.</title>
        <authorList>
            <person name="Davis E.W.II."/>
            <person name="Tabima J.F."/>
            <person name="Weisberg A.J."/>
            <person name="Lopes L.D."/>
            <person name="Wiseman M.S."/>
            <person name="Wiseman M.S."/>
            <person name="Pupko T."/>
            <person name="Belcher M.S."/>
            <person name="Sechler A.J."/>
            <person name="Tancos M.A."/>
            <person name="Schroeder B.K."/>
            <person name="Murray T.D."/>
            <person name="Luster D.G."/>
            <person name="Schneider W.L."/>
            <person name="Rogers E."/>
            <person name="Andreote F.D."/>
            <person name="Grunwald N.J."/>
            <person name="Putnam M.L."/>
            <person name="Chang J.H."/>
        </authorList>
    </citation>
    <scope>NUCLEOTIDE SEQUENCE [LARGE SCALE GENOMIC DNA]</scope>
    <source>
        <strain evidence="3 5">AY1D6</strain>
        <strain evidence="2 4">AY1I9</strain>
    </source>
</reference>
<comment type="caution">
    <text evidence="2">The sequence shown here is derived from an EMBL/GenBank/DDBJ whole genome shotgun (WGS) entry which is preliminary data.</text>
</comment>
<dbReference type="AlphaFoldDB" id="A0ABD6W8D7"/>
<accession>A0ABD6W8D7</accession>
<dbReference type="GeneID" id="49821626"/>
<dbReference type="SUPFAM" id="SSF51735">
    <property type="entry name" value="NAD(P)-binding Rossmann-fold domains"/>
    <property type="match status" value="1"/>
</dbReference>
<dbReference type="Proteomes" id="UP000239698">
    <property type="component" value="Unassembled WGS sequence"/>
</dbReference>
<organism evidence="2 4">
    <name type="scientific">Rathayibacter rathayi</name>
    <name type="common">Corynebacterium rathayi</name>
    <dbReference type="NCBI Taxonomy" id="33887"/>
    <lineage>
        <taxon>Bacteria</taxon>
        <taxon>Bacillati</taxon>
        <taxon>Actinomycetota</taxon>
        <taxon>Actinomycetes</taxon>
        <taxon>Micrococcales</taxon>
        <taxon>Microbacteriaceae</taxon>
        <taxon>Rathayibacter</taxon>
    </lineage>
</organism>
<dbReference type="EMBL" id="PSUL01000018">
    <property type="protein sequence ID" value="PPF13808.1"/>
    <property type="molecule type" value="Genomic_DNA"/>
</dbReference>
<name>A0ABD6W8D7_RATRA</name>
<evidence type="ECO:0000313" key="5">
    <source>
        <dbReference type="Proteomes" id="UP000239698"/>
    </source>
</evidence>